<evidence type="ECO:0000256" key="8">
    <source>
        <dbReference type="ARBA" id="ARBA00029447"/>
    </source>
</evidence>
<dbReference type="AlphaFoldDB" id="F7YTX2"/>
<dbReference type="OrthoDB" id="43680at2"/>
<dbReference type="Gene3D" id="1.10.287.950">
    <property type="entry name" value="Methyl-accepting chemotaxis protein"/>
    <property type="match status" value="1"/>
</dbReference>
<dbReference type="Pfam" id="PF00015">
    <property type="entry name" value="MCPsignal"/>
    <property type="match status" value="1"/>
</dbReference>
<dbReference type="GO" id="GO:0005886">
    <property type="term" value="C:plasma membrane"/>
    <property type="evidence" value="ECO:0007669"/>
    <property type="project" value="UniProtKB-SubCell"/>
</dbReference>
<evidence type="ECO:0000313" key="14">
    <source>
        <dbReference type="Proteomes" id="UP000006804"/>
    </source>
</evidence>
<dbReference type="GO" id="GO:0007165">
    <property type="term" value="P:signal transduction"/>
    <property type="evidence" value="ECO:0007669"/>
    <property type="project" value="UniProtKB-KW"/>
</dbReference>
<dbReference type="PANTHER" id="PTHR32089">
    <property type="entry name" value="METHYL-ACCEPTING CHEMOTAXIS PROTEIN MCPB"/>
    <property type="match status" value="1"/>
</dbReference>
<dbReference type="InterPro" id="IPR004089">
    <property type="entry name" value="MCPsignal_dom"/>
</dbReference>
<dbReference type="InterPro" id="IPR003660">
    <property type="entry name" value="HAMP_dom"/>
</dbReference>
<feature type="transmembrane region" description="Helical" evidence="10">
    <location>
        <begin position="284"/>
        <end position="306"/>
    </location>
</feature>
<feature type="transmembrane region" description="Helical" evidence="10">
    <location>
        <begin position="7"/>
        <end position="26"/>
    </location>
</feature>
<keyword evidence="5 10" id="KW-1133">Transmembrane helix</keyword>
<dbReference type="Proteomes" id="UP000006804">
    <property type="component" value="Chromosome"/>
</dbReference>
<feature type="domain" description="Methyl-accepting transducer" evidence="11">
    <location>
        <begin position="388"/>
        <end position="610"/>
    </location>
</feature>
<evidence type="ECO:0000256" key="6">
    <source>
        <dbReference type="ARBA" id="ARBA00023136"/>
    </source>
</evidence>
<dbReference type="CDD" id="cd12912">
    <property type="entry name" value="PDC2_MCP_like"/>
    <property type="match status" value="1"/>
</dbReference>
<evidence type="ECO:0000256" key="1">
    <source>
        <dbReference type="ARBA" id="ARBA00004651"/>
    </source>
</evidence>
<keyword evidence="4 10" id="KW-0812">Transmembrane</keyword>
<evidence type="ECO:0000259" key="12">
    <source>
        <dbReference type="PROSITE" id="PS50885"/>
    </source>
</evidence>
<reference evidence="13 14" key="1">
    <citation type="submission" date="2010-11" db="EMBL/GenBank/DDBJ databases">
        <title>The complete genome of Thermotoga thermarum DSM 5069.</title>
        <authorList>
            <consortium name="US DOE Joint Genome Institute (JGI-PGF)"/>
            <person name="Lucas S."/>
            <person name="Copeland A."/>
            <person name="Lapidus A."/>
            <person name="Bruce D."/>
            <person name="Goodwin L."/>
            <person name="Pitluck S."/>
            <person name="Kyrpides N."/>
            <person name="Mavromatis K."/>
            <person name="Ivanova N."/>
            <person name="Zeytun A."/>
            <person name="Brettin T."/>
            <person name="Detter J.C."/>
            <person name="Tapia R."/>
            <person name="Han C."/>
            <person name="Land M."/>
            <person name="Hauser L."/>
            <person name="Markowitz V."/>
            <person name="Cheng J.-F."/>
            <person name="Hugenholtz P."/>
            <person name="Woyke T."/>
            <person name="Wu D."/>
            <person name="Spring S."/>
            <person name="Schroeder M."/>
            <person name="Brambilla E."/>
            <person name="Klenk H.-P."/>
            <person name="Eisen J.A."/>
        </authorList>
    </citation>
    <scope>NUCLEOTIDE SEQUENCE [LARGE SCALE GENOMIC DNA]</scope>
    <source>
        <strain evidence="13 14">DSM 5069</strain>
    </source>
</reference>
<dbReference type="RefSeq" id="WP_013932637.1">
    <property type="nucleotide sequence ID" value="NC_015707.1"/>
</dbReference>
<gene>
    <name evidence="13" type="ORF">Theth_1359</name>
</gene>
<dbReference type="HOGENOM" id="CLU_000445_107_19_0"/>
<dbReference type="SMART" id="SM00283">
    <property type="entry name" value="MA"/>
    <property type="match status" value="1"/>
</dbReference>
<dbReference type="Gene3D" id="3.30.450.20">
    <property type="entry name" value="PAS domain"/>
    <property type="match status" value="1"/>
</dbReference>
<dbReference type="CDD" id="cd11386">
    <property type="entry name" value="MCP_signal"/>
    <property type="match status" value="1"/>
</dbReference>
<organism evidence="13 14">
    <name type="scientific">Pseudothermotoga thermarum DSM 5069</name>
    <dbReference type="NCBI Taxonomy" id="688269"/>
    <lineage>
        <taxon>Bacteria</taxon>
        <taxon>Thermotogati</taxon>
        <taxon>Thermotogota</taxon>
        <taxon>Thermotogae</taxon>
        <taxon>Thermotogales</taxon>
        <taxon>Thermotogaceae</taxon>
        <taxon>Pseudothermotoga</taxon>
    </lineage>
</organism>
<evidence type="ECO:0000256" key="3">
    <source>
        <dbReference type="ARBA" id="ARBA00022500"/>
    </source>
</evidence>
<dbReference type="STRING" id="688269.Theth_1359"/>
<evidence type="ECO:0000256" key="2">
    <source>
        <dbReference type="ARBA" id="ARBA00022475"/>
    </source>
</evidence>
<keyword evidence="3" id="KW-0145">Chemotaxis</keyword>
<protein>
    <submittedName>
        <fullName evidence="13">Methyl-accepting chemotaxis sensory transducer with Cache sensor</fullName>
    </submittedName>
</protein>
<evidence type="ECO:0000256" key="7">
    <source>
        <dbReference type="ARBA" id="ARBA00023224"/>
    </source>
</evidence>
<dbReference type="Gene3D" id="6.10.340.10">
    <property type="match status" value="1"/>
</dbReference>
<comment type="similarity">
    <text evidence="8">Belongs to the methyl-accepting chemotaxis (MCP) protein family.</text>
</comment>
<dbReference type="Pfam" id="PF02743">
    <property type="entry name" value="dCache_1"/>
    <property type="match status" value="1"/>
</dbReference>
<evidence type="ECO:0000259" key="11">
    <source>
        <dbReference type="PROSITE" id="PS50111"/>
    </source>
</evidence>
<dbReference type="EMBL" id="CP002351">
    <property type="protein sequence ID" value="AEH51422.1"/>
    <property type="molecule type" value="Genomic_DNA"/>
</dbReference>
<keyword evidence="2" id="KW-1003">Cell membrane</keyword>
<keyword evidence="7 9" id="KW-0807">Transducer</keyword>
<dbReference type="PANTHER" id="PTHR32089:SF112">
    <property type="entry name" value="LYSOZYME-LIKE PROTEIN-RELATED"/>
    <property type="match status" value="1"/>
</dbReference>
<evidence type="ECO:0000313" key="13">
    <source>
        <dbReference type="EMBL" id="AEH51422.1"/>
    </source>
</evidence>
<keyword evidence="6 10" id="KW-0472">Membrane</keyword>
<dbReference type="SMART" id="SM00304">
    <property type="entry name" value="HAMP"/>
    <property type="match status" value="2"/>
</dbReference>
<dbReference type="PATRIC" id="fig|688269.3.peg.1399"/>
<evidence type="ECO:0000256" key="10">
    <source>
        <dbReference type="SAM" id="Phobius"/>
    </source>
</evidence>
<proteinExistence type="inferred from homology"/>
<evidence type="ECO:0000256" key="5">
    <source>
        <dbReference type="ARBA" id="ARBA00022989"/>
    </source>
</evidence>
<dbReference type="PROSITE" id="PS50111">
    <property type="entry name" value="CHEMOTAXIS_TRANSDUC_2"/>
    <property type="match status" value="1"/>
</dbReference>
<accession>F7YTX2</accession>
<feature type="domain" description="HAMP" evidence="12">
    <location>
        <begin position="303"/>
        <end position="355"/>
    </location>
</feature>
<dbReference type="GO" id="GO:0006935">
    <property type="term" value="P:chemotaxis"/>
    <property type="evidence" value="ECO:0007669"/>
    <property type="project" value="UniProtKB-KW"/>
</dbReference>
<sequence precursor="true">MSIRAKIILIIILVIAGFIVSFIFVYRTSTLMITRSIVQGAQSSTQALAQYASEKLSKMVELTELSANYLGASYGDAFLIAMNFRKTLAKYPETIHSGFAATYFNKATGYVSQETERTQKVDYSLYEGYVERARAGDLSTYLELTYQDSVPVLRIVTPIFAWDTVMGILGMNLNLSDNGELWKTLVEKSKIGTKGYVALVDSEGNVILHKDMKNFGKKASEIAELSKPFQAMKDSKVNYLEYNESGQQKLAIWSKVPGFDYYVFSIADMQELLVERNILARNTIIIYVIMAGVVLMLLSFTTLPLVKRIREDATKVVNFGTGDLTTVFEKKGKDELSHMEEALNQATQSLKQIINSIIESSNSLAGIAKTFDLLIDENRSASQNAQKAFQSILEAANRISESTRIVMEQVDQVANGAAGTAKAMEELAVQSKEVSAAANEGTKTVEIIAKNIQQLKQFTEEQARSLKELLESTNVIGNVVNTIESIAEQTNLLALNAAIEAARAGEAGRGFAVVADEIRKLAEQTQDATKNISKILGSLRDSVANVESESQEVFKVVDEMFENRRLITAQFESIMSKVQAMSSRVEDSAAIAQEQGASAEEMAAAMKHLTDSVEGMIKDLSNVQHLID</sequence>
<comment type="subcellular location">
    <subcellularLocation>
        <location evidence="1">Cell membrane</location>
        <topology evidence="1">Multi-pass membrane protein</topology>
    </subcellularLocation>
</comment>
<name>F7YTX2_9THEM</name>
<keyword evidence="14" id="KW-1185">Reference proteome</keyword>
<dbReference type="eggNOG" id="COG0840">
    <property type="taxonomic scope" value="Bacteria"/>
</dbReference>
<evidence type="ECO:0000256" key="9">
    <source>
        <dbReference type="PROSITE-ProRule" id="PRU00284"/>
    </source>
</evidence>
<dbReference type="InterPro" id="IPR033479">
    <property type="entry name" value="dCache_1"/>
</dbReference>
<dbReference type="KEGG" id="tta:Theth_1359"/>
<dbReference type="SUPFAM" id="SSF58104">
    <property type="entry name" value="Methyl-accepting chemotaxis protein (MCP) signaling domain"/>
    <property type="match status" value="1"/>
</dbReference>
<evidence type="ECO:0000256" key="4">
    <source>
        <dbReference type="ARBA" id="ARBA00022692"/>
    </source>
</evidence>
<dbReference type="PROSITE" id="PS50885">
    <property type="entry name" value="HAMP"/>
    <property type="match status" value="1"/>
</dbReference>